<organism evidence="1 2">
    <name type="scientific">Shewanella pealeana (strain ATCC 700345 / ANG-SQ1)</name>
    <dbReference type="NCBI Taxonomy" id="398579"/>
    <lineage>
        <taxon>Bacteria</taxon>
        <taxon>Pseudomonadati</taxon>
        <taxon>Pseudomonadota</taxon>
        <taxon>Gammaproteobacteria</taxon>
        <taxon>Alteromonadales</taxon>
        <taxon>Shewanellaceae</taxon>
        <taxon>Shewanella</taxon>
    </lineage>
</organism>
<dbReference type="Proteomes" id="UP000002608">
    <property type="component" value="Chromosome"/>
</dbReference>
<dbReference type="eggNOG" id="ENOG5031EAX">
    <property type="taxonomic scope" value="Bacteria"/>
</dbReference>
<dbReference type="HOGENOM" id="CLU_073607_0_0_6"/>
<dbReference type="KEGG" id="spl:Spea_2721"/>
<gene>
    <name evidence="1" type="ordered locus">Spea_2721</name>
</gene>
<sequence length="252" mass="28082">MNDTHRSINDKNYSNAYVNNAINTKTANIAFSGVEYINIANNDTHFYAQAQINKSNIISQLTSDLRNINQKAEAQVDKLAYQDALQWWLVNKDSAIYNDYTHVRLAILSSLSPAHGINTQSLDKLNSLSARVKSNILIHIQTSKSDKKMAQIIADKLSNEGIKTTMHSTSTVTHNLKLISDLRQSIMAEAYISTKITALQLKDRNNNIISSSEIISTGNSLSNYQISKEGAERHFSTLVDERGLWPALGLTL</sequence>
<evidence type="ECO:0000313" key="1">
    <source>
        <dbReference type="EMBL" id="ABV88041.1"/>
    </source>
</evidence>
<protein>
    <submittedName>
        <fullName evidence="1">Uncharacterized protein</fullName>
    </submittedName>
</protein>
<dbReference type="EMBL" id="CP000851">
    <property type="protein sequence ID" value="ABV88041.1"/>
    <property type="molecule type" value="Genomic_DNA"/>
</dbReference>
<evidence type="ECO:0000313" key="2">
    <source>
        <dbReference type="Proteomes" id="UP000002608"/>
    </source>
</evidence>
<accession>A8H654</accession>
<reference evidence="1 2" key="1">
    <citation type="submission" date="2007-10" db="EMBL/GenBank/DDBJ databases">
        <title>Complete sequence of Shewanella pealeana ATCC 700345.</title>
        <authorList>
            <consortium name="US DOE Joint Genome Institute"/>
            <person name="Copeland A."/>
            <person name="Lucas S."/>
            <person name="Lapidus A."/>
            <person name="Barry K."/>
            <person name="Glavina del Rio T."/>
            <person name="Dalin E."/>
            <person name="Tice H."/>
            <person name="Pitluck S."/>
            <person name="Chertkov O."/>
            <person name="Brettin T."/>
            <person name="Bruce D."/>
            <person name="Detter J.C."/>
            <person name="Han C."/>
            <person name="Schmutz J."/>
            <person name="Larimer F."/>
            <person name="Land M."/>
            <person name="Hauser L."/>
            <person name="Kyrpides N."/>
            <person name="Kim E."/>
            <person name="Zhao J.-S.Z."/>
            <person name="Manno D."/>
            <person name="Hawari J."/>
            <person name="Richardson P."/>
        </authorList>
    </citation>
    <scope>NUCLEOTIDE SEQUENCE [LARGE SCALE GENOMIC DNA]</scope>
    <source>
        <strain evidence="2">ATCC 700345 / ANG-SQ1</strain>
    </source>
</reference>
<dbReference type="STRING" id="398579.Spea_2721"/>
<keyword evidence="2" id="KW-1185">Reference proteome</keyword>
<dbReference type="AlphaFoldDB" id="A8H654"/>
<proteinExistence type="predicted"/>
<name>A8H654_SHEPA</name>